<evidence type="ECO:0000256" key="14">
    <source>
        <dbReference type="SAM" id="Phobius"/>
    </source>
</evidence>
<comment type="caution">
    <text evidence="16">The sequence shown here is derived from an EMBL/GenBank/DDBJ whole genome shotgun (WGS) entry which is preliminary data.</text>
</comment>
<dbReference type="GO" id="GO:0004721">
    <property type="term" value="F:phosphoprotein phosphatase activity"/>
    <property type="evidence" value="ECO:0007669"/>
    <property type="project" value="TreeGrafter"/>
</dbReference>
<evidence type="ECO:0000313" key="17">
    <source>
        <dbReference type="Proteomes" id="UP000075806"/>
    </source>
</evidence>
<evidence type="ECO:0000256" key="12">
    <source>
        <dbReference type="ARBA" id="ARBA00023012"/>
    </source>
</evidence>
<organism evidence="16 17">
    <name type="scientific">Alkalihalobacillus trypoxylicola</name>
    <dbReference type="NCBI Taxonomy" id="519424"/>
    <lineage>
        <taxon>Bacteria</taxon>
        <taxon>Bacillati</taxon>
        <taxon>Bacillota</taxon>
        <taxon>Bacilli</taxon>
        <taxon>Bacillales</taxon>
        <taxon>Bacillaceae</taxon>
        <taxon>Alkalihalobacillus</taxon>
    </lineage>
</organism>
<dbReference type="GO" id="GO:0005524">
    <property type="term" value="F:ATP binding"/>
    <property type="evidence" value="ECO:0007669"/>
    <property type="project" value="UniProtKB-KW"/>
</dbReference>
<evidence type="ECO:0000256" key="7">
    <source>
        <dbReference type="ARBA" id="ARBA00022692"/>
    </source>
</evidence>
<dbReference type="PANTHER" id="PTHR45453">
    <property type="entry name" value="PHOSPHATE REGULON SENSOR PROTEIN PHOR"/>
    <property type="match status" value="1"/>
</dbReference>
<dbReference type="PRINTS" id="PR00344">
    <property type="entry name" value="BCTRLSENSOR"/>
</dbReference>
<keyword evidence="5" id="KW-0597">Phosphoprotein</keyword>
<keyword evidence="10" id="KW-0067">ATP-binding</keyword>
<keyword evidence="12" id="KW-0902">Two-component regulatory system</keyword>
<comment type="catalytic activity">
    <reaction evidence="1">
        <text>ATP + protein L-histidine = ADP + protein N-phospho-L-histidine.</text>
        <dbReference type="EC" id="2.7.13.3"/>
    </reaction>
</comment>
<dbReference type="CDD" id="cd00082">
    <property type="entry name" value="HisKA"/>
    <property type="match status" value="1"/>
</dbReference>
<feature type="transmembrane region" description="Helical" evidence="14">
    <location>
        <begin position="36"/>
        <end position="56"/>
    </location>
</feature>
<dbReference type="EC" id="2.7.13.3" evidence="3"/>
<evidence type="ECO:0000313" key="16">
    <source>
        <dbReference type="EMBL" id="KYG29417.1"/>
    </source>
</evidence>
<dbReference type="GO" id="GO:0005886">
    <property type="term" value="C:plasma membrane"/>
    <property type="evidence" value="ECO:0007669"/>
    <property type="project" value="UniProtKB-SubCell"/>
</dbReference>
<dbReference type="SUPFAM" id="SSF55874">
    <property type="entry name" value="ATPase domain of HSP90 chaperone/DNA topoisomerase II/histidine kinase"/>
    <property type="match status" value="1"/>
</dbReference>
<keyword evidence="9" id="KW-0418">Kinase</keyword>
<evidence type="ECO:0000256" key="3">
    <source>
        <dbReference type="ARBA" id="ARBA00012438"/>
    </source>
</evidence>
<keyword evidence="8" id="KW-0547">Nucleotide-binding</keyword>
<dbReference type="SMART" id="SM00387">
    <property type="entry name" value="HATPase_c"/>
    <property type="match status" value="1"/>
</dbReference>
<evidence type="ECO:0000256" key="10">
    <source>
        <dbReference type="ARBA" id="ARBA00022840"/>
    </source>
</evidence>
<dbReference type="OrthoDB" id="9780487at2"/>
<evidence type="ECO:0000259" key="15">
    <source>
        <dbReference type="PROSITE" id="PS50109"/>
    </source>
</evidence>
<evidence type="ECO:0000256" key="13">
    <source>
        <dbReference type="ARBA" id="ARBA00023136"/>
    </source>
</evidence>
<dbReference type="InterPro" id="IPR004358">
    <property type="entry name" value="Sig_transdc_His_kin-like_C"/>
</dbReference>
<dbReference type="PANTHER" id="PTHR45453:SF2">
    <property type="entry name" value="HISTIDINE KINASE"/>
    <property type="match status" value="1"/>
</dbReference>
<keyword evidence="7 14" id="KW-0812">Transmembrane</keyword>
<dbReference type="FunFam" id="3.30.565.10:FF:000057">
    <property type="entry name" value="Sensor histidine kinase"/>
    <property type="match status" value="1"/>
</dbReference>
<dbReference type="InterPro" id="IPR003594">
    <property type="entry name" value="HATPase_dom"/>
</dbReference>
<evidence type="ECO:0000256" key="8">
    <source>
        <dbReference type="ARBA" id="ARBA00022741"/>
    </source>
</evidence>
<gene>
    <name evidence="16" type="ORF">AZF04_07790</name>
</gene>
<dbReference type="GO" id="GO:0000155">
    <property type="term" value="F:phosphorelay sensor kinase activity"/>
    <property type="evidence" value="ECO:0007669"/>
    <property type="project" value="InterPro"/>
</dbReference>
<dbReference type="Gene3D" id="3.30.565.10">
    <property type="entry name" value="Histidine kinase-like ATPase, C-terminal domain"/>
    <property type="match status" value="1"/>
</dbReference>
<feature type="domain" description="Histidine kinase" evidence="15">
    <location>
        <begin position="120"/>
        <end position="328"/>
    </location>
</feature>
<protein>
    <recommendedName>
        <fullName evidence="3">histidine kinase</fullName>
        <ecNumber evidence="3">2.7.13.3</ecNumber>
    </recommendedName>
</protein>
<sequence>MNLFFKEYKTLFLAQFIQFVIILSILWLAGYRNLTIIFYAIFLCLVVFVLFCFYYYQTRKVYYKRLEKPFQTLDESYSKTNANPIAQMFDKRIVEQYRYYKEEMNELKAQQDHHRKFMDQWVHQMKTPLSVIELTAETVDEPQSSDLRAESDRLKEGLHTILYMSRLRTIEQDFHVKEIELYQLVQEVTKAQKRFFIRNQVYPKMVMEQQGIHIKSDEKWLYFIMSQLINNGVKYSTGKSSTIEISVYQKKKEVILEIRDYGVGIPTKDFRRLFEPFFTGENGRKNRESTGMGLYLAKEALDFLEHNIEFDSEVGVGTSFRIIFSETQNLTRL</sequence>
<dbReference type="GO" id="GO:0016036">
    <property type="term" value="P:cellular response to phosphate starvation"/>
    <property type="evidence" value="ECO:0007669"/>
    <property type="project" value="TreeGrafter"/>
</dbReference>
<evidence type="ECO:0000256" key="9">
    <source>
        <dbReference type="ARBA" id="ARBA00022777"/>
    </source>
</evidence>
<dbReference type="RefSeq" id="WP_061949219.1">
    <property type="nucleotide sequence ID" value="NZ_LTAO01000023.1"/>
</dbReference>
<keyword evidence="17" id="KW-1185">Reference proteome</keyword>
<keyword evidence="6" id="KW-0808">Transferase</keyword>
<dbReference type="Proteomes" id="UP000075806">
    <property type="component" value="Unassembled WGS sequence"/>
</dbReference>
<dbReference type="STRING" id="519424.AZF04_07790"/>
<dbReference type="EMBL" id="LTAO01000023">
    <property type="protein sequence ID" value="KYG29417.1"/>
    <property type="molecule type" value="Genomic_DNA"/>
</dbReference>
<evidence type="ECO:0000256" key="5">
    <source>
        <dbReference type="ARBA" id="ARBA00022553"/>
    </source>
</evidence>
<keyword evidence="11 14" id="KW-1133">Transmembrane helix</keyword>
<dbReference type="SMART" id="SM00388">
    <property type="entry name" value="HisKA"/>
    <property type="match status" value="1"/>
</dbReference>
<dbReference type="AlphaFoldDB" id="A0A162DEV7"/>
<evidence type="ECO:0000256" key="2">
    <source>
        <dbReference type="ARBA" id="ARBA00004651"/>
    </source>
</evidence>
<dbReference type="InterPro" id="IPR050351">
    <property type="entry name" value="BphY/WalK/GraS-like"/>
</dbReference>
<accession>A0A162DEV7</accession>
<comment type="subcellular location">
    <subcellularLocation>
        <location evidence="2">Cell membrane</location>
        <topology evidence="2">Multi-pass membrane protein</topology>
    </subcellularLocation>
</comment>
<name>A0A162DEV7_9BACI</name>
<dbReference type="PROSITE" id="PS50109">
    <property type="entry name" value="HIS_KIN"/>
    <property type="match status" value="1"/>
</dbReference>
<evidence type="ECO:0000256" key="4">
    <source>
        <dbReference type="ARBA" id="ARBA00022475"/>
    </source>
</evidence>
<dbReference type="Pfam" id="PF02518">
    <property type="entry name" value="HATPase_c"/>
    <property type="match status" value="1"/>
</dbReference>
<feature type="transmembrane region" description="Helical" evidence="14">
    <location>
        <begin position="12"/>
        <end position="30"/>
    </location>
</feature>
<evidence type="ECO:0000256" key="1">
    <source>
        <dbReference type="ARBA" id="ARBA00000085"/>
    </source>
</evidence>
<keyword evidence="4" id="KW-1003">Cell membrane</keyword>
<evidence type="ECO:0000256" key="6">
    <source>
        <dbReference type="ARBA" id="ARBA00022679"/>
    </source>
</evidence>
<dbReference type="InterPro" id="IPR036890">
    <property type="entry name" value="HATPase_C_sf"/>
</dbReference>
<dbReference type="InterPro" id="IPR003661">
    <property type="entry name" value="HisK_dim/P_dom"/>
</dbReference>
<proteinExistence type="predicted"/>
<dbReference type="SUPFAM" id="SSF47384">
    <property type="entry name" value="Homodimeric domain of signal transducing histidine kinase"/>
    <property type="match status" value="1"/>
</dbReference>
<reference evidence="16" key="1">
    <citation type="submission" date="2016-02" db="EMBL/GenBank/DDBJ databases">
        <title>Genome sequence of Bacillus trypoxylicola KCTC 13244(T).</title>
        <authorList>
            <person name="Jeong H."/>
            <person name="Park S.-H."/>
            <person name="Choi S.-K."/>
        </authorList>
    </citation>
    <scope>NUCLEOTIDE SEQUENCE [LARGE SCALE GENOMIC DNA]</scope>
    <source>
        <strain evidence="16">KCTC 13244</strain>
    </source>
</reference>
<keyword evidence="13 14" id="KW-0472">Membrane</keyword>
<dbReference type="InterPro" id="IPR005467">
    <property type="entry name" value="His_kinase_dom"/>
</dbReference>
<dbReference type="InterPro" id="IPR036097">
    <property type="entry name" value="HisK_dim/P_sf"/>
</dbReference>
<evidence type="ECO:0000256" key="11">
    <source>
        <dbReference type="ARBA" id="ARBA00022989"/>
    </source>
</evidence>